<evidence type="ECO:0000313" key="2">
    <source>
        <dbReference type="EMBL" id="KAA9030922.1"/>
    </source>
</evidence>
<evidence type="ECO:0000313" key="3">
    <source>
        <dbReference type="Proteomes" id="UP000325933"/>
    </source>
</evidence>
<reference evidence="3 4" key="1">
    <citation type="submission" date="2019-09" db="EMBL/GenBank/DDBJ databases">
        <authorList>
            <person name="Feng G."/>
        </authorList>
    </citation>
    <scope>NUCLEOTIDE SEQUENCE [LARGE SCALE GENOMIC DNA]</scope>
    <source>
        <strain evidence="2 3">KACC 19283</strain>
        <strain evidence="1 4">KACC 19284</strain>
    </source>
</reference>
<comment type="caution">
    <text evidence="2">The sequence shown here is derived from an EMBL/GenBank/DDBJ whole genome shotgun (WGS) entry which is preliminary data.</text>
</comment>
<dbReference type="AlphaFoldDB" id="A0A5J5I3M2"/>
<protein>
    <submittedName>
        <fullName evidence="2">Uncharacterized protein</fullName>
    </submittedName>
</protein>
<dbReference type="RefSeq" id="WP_150425470.1">
    <property type="nucleotide sequence ID" value="NZ_VYQA01000005.1"/>
</dbReference>
<organism evidence="2 3">
    <name type="scientific">Sphingobium limneticum</name>
    <dbReference type="NCBI Taxonomy" id="1007511"/>
    <lineage>
        <taxon>Bacteria</taxon>
        <taxon>Pseudomonadati</taxon>
        <taxon>Pseudomonadota</taxon>
        <taxon>Alphaproteobacteria</taxon>
        <taxon>Sphingomonadales</taxon>
        <taxon>Sphingomonadaceae</taxon>
        <taxon>Sphingobium</taxon>
    </lineage>
</organism>
<gene>
    <name evidence="2" type="ORF">F4U95_09195</name>
    <name evidence="1" type="ORF">F4U96_09245</name>
</gene>
<sequence>MSDISHGNSQIQIPVEPHIVICDDFEGGPDTAVPLSAYPEDFVEALNDIFGDAEGELEALNRMPAECPTVVYREWHLRSVVLVNGRIAKSHVIGTVDCLAVGVDPLGGYFTTGLRGDYLSEVNEVIDWIAANCRNGYSIWWSRRDTGDGILLDEYDVLAAFQSEADEAAFLSNRGAGA</sequence>
<dbReference type="Proteomes" id="UP000326364">
    <property type="component" value="Unassembled WGS sequence"/>
</dbReference>
<dbReference type="EMBL" id="VYQB01000005">
    <property type="protein sequence ID" value="KAA9018286.1"/>
    <property type="molecule type" value="Genomic_DNA"/>
</dbReference>
<dbReference type="Proteomes" id="UP000325933">
    <property type="component" value="Unassembled WGS sequence"/>
</dbReference>
<proteinExistence type="predicted"/>
<dbReference type="EMBL" id="VYQA01000005">
    <property type="protein sequence ID" value="KAA9030922.1"/>
    <property type="molecule type" value="Genomic_DNA"/>
</dbReference>
<accession>A0A5J5I3M2</accession>
<name>A0A5J5I3M2_9SPHN</name>
<keyword evidence="4" id="KW-1185">Reference proteome</keyword>
<evidence type="ECO:0000313" key="4">
    <source>
        <dbReference type="Proteomes" id="UP000326364"/>
    </source>
</evidence>
<evidence type="ECO:0000313" key="1">
    <source>
        <dbReference type="EMBL" id="KAA9018286.1"/>
    </source>
</evidence>